<evidence type="ECO:0000256" key="1">
    <source>
        <dbReference type="SAM" id="MobiDB-lite"/>
    </source>
</evidence>
<dbReference type="AlphaFoldDB" id="A0A9N9DA39"/>
<dbReference type="Proteomes" id="UP000789570">
    <property type="component" value="Unassembled WGS sequence"/>
</dbReference>
<comment type="caution">
    <text evidence="2">The sequence shown here is derived from an EMBL/GenBank/DDBJ whole genome shotgun (WGS) entry which is preliminary data.</text>
</comment>
<reference evidence="2" key="1">
    <citation type="submission" date="2021-06" db="EMBL/GenBank/DDBJ databases">
        <authorList>
            <person name="Kallberg Y."/>
            <person name="Tangrot J."/>
            <person name="Rosling A."/>
        </authorList>
    </citation>
    <scope>NUCLEOTIDE SEQUENCE</scope>
    <source>
        <strain evidence="2">UK204</strain>
    </source>
</reference>
<protein>
    <submittedName>
        <fullName evidence="2">3246_t:CDS:1</fullName>
    </submittedName>
</protein>
<accession>A0A9N9DA39</accession>
<organism evidence="2 3">
    <name type="scientific">Funneliformis caledonium</name>
    <dbReference type="NCBI Taxonomy" id="1117310"/>
    <lineage>
        <taxon>Eukaryota</taxon>
        <taxon>Fungi</taxon>
        <taxon>Fungi incertae sedis</taxon>
        <taxon>Mucoromycota</taxon>
        <taxon>Glomeromycotina</taxon>
        <taxon>Glomeromycetes</taxon>
        <taxon>Glomerales</taxon>
        <taxon>Glomeraceae</taxon>
        <taxon>Funneliformis</taxon>
    </lineage>
</organism>
<gene>
    <name evidence="2" type="ORF">FCALED_LOCUS10126</name>
</gene>
<dbReference type="OrthoDB" id="2253354at2759"/>
<evidence type="ECO:0000313" key="2">
    <source>
        <dbReference type="EMBL" id="CAG8632197.1"/>
    </source>
</evidence>
<evidence type="ECO:0000313" key="3">
    <source>
        <dbReference type="Proteomes" id="UP000789570"/>
    </source>
</evidence>
<dbReference type="EMBL" id="CAJVPQ010003589">
    <property type="protein sequence ID" value="CAG8632197.1"/>
    <property type="molecule type" value="Genomic_DNA"/>
</dbReference>
<name>A0A9N9DA39_9GLOM</name>
<proteinExistence type="predicted"/>
<feature type="region of interest" description="Disordered" evidence="1">
    <location>
        <begin position="25"/>
        <end position="48"/>
    </location>
</feature>
<feature type="compositionally biased region" description="Polar residues" evidence="1">
    <location>
        <begin position="36"/>
        <end position="48"/>
    </location>
</feature>
<keyword evidence="3" id="KW-1185">Reference proteome</keyword>
<sequence>MKYNDYKENMQLKITKLEETIVQLESGENMDDDLTTKSIADSDNVKQN</sequence>